<dbReference type="Gene3D" id="3.90.1150.10">
    <property type="entry name" value="Aspartate Aminotransferase, domain 1"/>
    <property type="match status" value="1"/>
</dbReference>
<evidence type="ECO:0000256" key="10">
    <source>
        <dbReference type="SAM" id="MobiDB-lite"/>
    </source>
</evidence>
<dbReference type="Proteomes" id="UP000482960">
    <property type="component" value="Unassembled WGS sequence"/>
</dbReference>
<keyword evidence="5" id="KW-0028">Amino-acid biosynthesis</keyword>
<evidence type="ECO:0000313" key="12">
    <source>
        <dbReference type="EMBL" id="GFJ93048.1"/>
    </source>
</evidence>
<keyword evidence="8" id="KW-0368">Histidine biosynthesis</keyword>
<dbReference type="AlphaFoldDB" id="A0A6V8LDI9"/>
<comment type="catalytic activity">
    <reaction evidence="9">
        <text>L-histidinol phosphate + 2-oxoglutarate = 3-(imidazol-4-yl)-2-oxopropyl phosphate + L-glutamate</text>
        <dbReference type="Rhea" id="RHEA:23744"/>
        <dbReference type="ChEBI" id="CHEBI:16810"/>
        <dbReference type="ChEBI" id="CHEBI:29985"/>
        <dbReference type="ChEBI" id="CHEBI:57766"/>
        <dbReference type="ChEBI" id="CHEBI:57980"/>
        <dbReference type="EC" id="2.6.1.9"/>
    </reaction>
</comment>
<dbReference type="EC" id="2.6.1.9" evidence="3"/>
<protein>
    <recommendedName>
        <fullName evidence="3">histidinol-phosphate transaminase</fullName>
        <ecNumber evidence="3">2.6.1.9</ecNumber>
    </recommendedName>
</protein>
<comment type="pathway">
    <text evidence="1">Amino-acid biosynthesis; L-histidine biosynthesis; L-histidine from 5-phospho-alpha-D-ribose 1-diphosphate: step 7/9.</text>
</comment>
<evidence type="ECO:0000256" key="2">
    <source>
        <dbReference type="ARBA" id="ARBA00007970"/>
    </source>
</evidence>
<evidence type="ECO:0000256" key="3">
    <source>
        <dbReference type="ARBA" id="ARBA00012748"/>
    </source>
</evidence>
<evidence type="ECO:0000256" key="7">
    <source>
        <dbReference type="ARBA" id="ARBA00022898"/>
    </source>
</evidence>
<dbReference type="CDD" id="cd00609">
    <property type="entry name" value="AAT_like"/>
    <property type="match status" value="1"/>
</dbReference>
<evidence type="ECO:0000256" key="5">
    <source>
        <dbReference type="ARBA" id="ARBA00022605"/>
    </source>
</evidence>
<organism evidence="12 13">
    <name type="scientific">Phytohabitans rumicis</name>
    <dbReference type="NCBI Taxonomy" id="1076125"/>
    <lineage>
        <taxon>Bacteria</taxon>
        <taxon>Bacillati</taxon>
        <taxon>Actinomycetota</taxon>
        <taxon>Actinomycetes</taxon>
        <taxon>Micromonosporales</taxon>
        <taxon>Micromonosporaceae</taxon>
    </lineage>
</organism>
<dbReference type="GO" id="GO:0030170">
    <property type="term" value="F:pyridoxal phosphate binding"/>
    <property type="evidence" value="ECO:0007669"/>
    <property type="project" value="InterPro"/>
</dbReference>
<comment type="similarity">
    <text evidence="2">Belongs to the class-II pyridoxal-phosphate-dependent aminotransferase family. Histidinol-phosphate aminotransferase subfamily.</text>
</comment>
<dbReference type="Pfam" id="PF00155">
    <property type="entry name" value="Aminotran_1_2"/>
    <property type="match status" value="1"/>
</dbReference>
<dbReference type="RefSeq" id="WP_246278214.1">
    <property type="nucleotide sequence ID" value="NZ_BAABJB010000005.1"/>
</dbReference>
<feature type="compositionally biased region" description="Basic and acidic residues" evidence="10">
    <location>
        <begin position="380"/>
        <end position="391"/>
    </location>
</feature>
<dbReference type="GO" id="GO:0004400">
    <property type="term" value="F:histidinol-phosphate transaminase activity"/>
    <property type="evidence" value="ECO:0007669"/>
    <property type="project" value="UniProtKB-EC"/>
</dbReference>
<accession>A0A6V8LDI9</accession>
<dbReference type="GO" id="GO:0000105">
    <property type="term" value="P:L-histidine biosynthetic process"/>
    <property type="evidence" value="ECO:0007669"/>
    <property type="project" value="UniProtKB-KW"/>
</dbReference>
<proteinExistence type="inferred from homology"/>
<feature type="region of interest" description="Disordered" evidence="10">
    <location>
        <begin position="380"/>
        <end position="421"/>
    </location>
</feature>
<evidence type="ECO:0000256" key="8">
    <source>
        <dbReference type="ARBA" id="ARBA00023102"/>
    </source>
</evidence>
<keyword evidence="6" id="KW-0808">Transferase</keyword>
<evidence type="ECO:0000256" key="4">
    <source>
        <dbReference type="ARBA" id="ARBA00022576"/>
    </source>
</evidence>
<dbReference type="InterPro" id="IPR015421">
    <property type="entry name" value="PyrdxlP-dep_Trfase_major"/>
</dbReference>
<evidence type="ECO:0000313" key="13">
    <source>
        <dbReference type="Proteomes" id="UP000482960"/>
    </source>
</evidence>
<gene>
    <name evidence="12" type="ORF">Prum_066900</name>
</gene>
<dbReference type="SUPFAM" id="SSF53383">
    <property type="entry name" value="PLP-dependent transferases"/>
    <property type="match status" value="1"/>
</dbReference>
<keyword evidence="4" id="KW-0032">Aminotransferase</keyword>
<feature type="domain" description="Aminotransferase class I/classII large" evidence="11">
    <location>
        <begin position="34"/>
        <end position="364"/>
    </location>
</feature>
<keyword evidence="7" id="KW-0663">Pyridoxal phosphate</keyword>
<evidence type="ECO:0000256" key="9">
    <source>
        <dbReference type="ARBA" id="ARBA00047481"/>
    </source>
</evidence>
<comment type="caution">
    <text evidence="12">The sequence shown here is derived from an EMBL/GenBank/DDBJ whole genome shotgun (WGS) entry which is preliminary data.</text>
</comment>
<dbReference type="PANTHER" id="PTHR43643:SF6">
    <property type="entry name" value="HISTIDINOL-PHOSPHATE AMINOTRANSFERASE"/>
    <property type="match status" value="1"/>
</dbReference>
<evidence type="ECO:0000259" key="11">
    <source>
        <dbReference type="Pfam" id="PF00155"/>
    </source>
</evidence>
<dbReference type="InterPro" id="IPR015424">
    <property type="entry name" value="PyrdxlP-dep_Trfase"/>
</dbReference>
<dbReference type="InterPro" id="IPR015422">
    <property type="entry name" value="PyrdxlP-dep_Trfase_small"/>
</dbReference>
<dbReference type="PANTHER" id="PTHR43643">
    <property type="entry name" value="HISTIDINOL-PHOSPHATE AMINOTRANSFERASE 2"/>
    <property type="match status" value="1"/>
</dbReference>
<reference evidence="12 13" key="2">
    <citation type="submission" date="2020-03" db="EMBL/GenBank/DDBJ databases">
        <authorList>
            <person name="Ichikawa N."/>
            <person name="Kimura A."/>
            <person name="Kitahashi Y."/>
            <person name="Uohara A."/>
        </authorList>
    </citation>
    <scope>NUCLEOTIDE SEQUENCE [LARGE SCALE GENOMIC DNA]</scope>
    <source>
        <strain evidence="12 13">NBRC 108638</strain>
    </source>
</reference>
<keyword evidence="13" id="KW-1185">Reference proteome</keyword>
<dbReference type="InterPro" id="IPR050106">
    <property type="entry name" value="HistidinolP_aminotransfase"/>
</dbReference>
<reference evidence="12 13" key="1">
    <citation type="submission" date="2020-03" db="EMBL/GenBank/DDBJ databases">
        <title>Whole genome shotgun sequence of Phytohabitans rumicis NBRC 108638.</title>
        <authorList>
            <person name="Komaki H."/>
            <person name="Tamura T."/>
        </authorList>
    </citation>
    <scope>NUCLEOTIDE SEQUENCE [LARGE SCALE GENOMIC DNA]</scope>
    <source>
        <strain evidence="12 13">NBRC 108638</strain>
    </source>
</reference>
<dbReference type="Gene3D" id="3.40.640.10">
    <property type="entry name" value="Type I PLP-dependent aspartate aminotransferase-like (Major domain)"/>
    <property type="match status" value="1"/>
</dbReference>
<evidence type="ECO:0000256" key="1">
    <source>
        <dbReference type="ARBA" id="ARBA00005011"/>
    </source>
</evidence>
<name>A0A6V8LDI9_9ACTN</name>
<dbReference type="EMBL" id="BLPG01000001">
    <property type="protein sequence ID" value="GFJ93048.1"/>
    <property type="molecule type" value="Genomic_DNA"/>
</dbReference>
<evidence type="ECO:0000256" key="6">
    <source>
        <dbReference type="ARBA" id="ARBA00022679"/>
    </source>
</evidence>
<sequence>MRHGNVDLGLLRTGAHSPSVFALSRSMGEGSTPIVDFCIPCNPYFPTPEMFAALSQNLESILKYYPSDSGSITAKLCSVLGLHPQTVAMANGSTELITWLDHLMIKESIAIPIPTFGRWTDQPLETGKRVDMYPLQEADGYALDLEEYVAFIRSRGSRVAVICNPNNPDGGFLPRREVLRFVDALTDLDLVVVDESFIDFVEAERQPSIAPDAAIRPNVVVLKSLGKNFGLHGIRFGYLVANPQIAGKIAKVLPKWNLNSLAETVVHMIQDYETEYRESLRLLARDRYSMADELNRVPGLTVFPSQGNFLLVKLPPGWSGVDLRDFLLSRHGLYVRECGNKLGMTSQFLRFVVRPTDDVRQLVDGMLSYGRYLHGEAERYSSPDPLTDDRYGLSSLSSASPEPDNLIPYPRSRSRLAASAN</sequence>
<dbReference type="InterPro" id="IPR004839">
    <property type="entry name" value="Aminotransferase_I/II_large"/>
</dbReference>